<dbReference type="Pfam" id="PF00890">
    <property type="entry name" value="FAD_binding_2"/>
    <property type="match status" value="1"/>
</dbReference>
<protein>
    <submittedName>
        <fullName evidence="5">Anaerobic glycerol-3-phosphate dehydrogenase subunit B</fullName>
        <ecNumber evidence="5">1.1.5.3</ecNumber>
    </submittedName>
</protein>
<dbReference type="GeneID" id="55565325"/>
<evidence type="ECO:0000256" key="2">
    <source>
        <dbReference type="ARBA" id="ARBA00022643"/>
    </source>
</evidence>
<proteinExistence type="predicted"/>
<dbReference type="AlphaFoldDB" id="A0A2X2YMA0"/>
<dbReference type="RefSeq" id="WP_013189204.1">
    <property type="nucleotide sequence ID" value="NZ_CP068112.1"/>
</dbReference>
<name>A0A2X2YMA0_9ACTO</name>
<keyword evidence="1" id="KW-0285">Flavoprotein</keyword>
<sequence length="434" mass="46789">MKIAVIGAGLAGLSAALMAREKGYLVTVYTKGIGGMALSAGTGDLLGYLPNDPNPIVDNPYQAVTNLPDDHPYYQIGTAHLRAGMEWYRQALPDFWAPANTANANTFLASALGSVRPTYLVPQTCAAGALRDQMKLLVIGLKQFKDFPATLIADNLNRAERFSLSARAVTLDFSGRGNEADVTATDYARNLDISDLDPQRAAKQRRKFATLLNNTVHSGETILIPALLGLNPQTFREFQALVHAPVAEVPTVPPSILGRRAYDILVNSCREARVDIHTNCEVLSAASQNGTVSALRIARAGGVDEVNIDAVLDAAGGLTSGNFERDSHLNIQEKVFNLPVFTPEPEATGYINSIHQIDRINRQELERILMSGVAVDATMRPVDESGHRLYENVFCLGEMLGVCAPWRELSGEGLALGSAWAAVQALASLERSHS</sequence>
<evidence type="ECO:0000256" key="1">
    <source>
        <dbReference type="ARBA" id="ARBA00022630"/>
    </source>
</evidence>
<dbReference type="InterPro" id="IPR036188">
    <property type="entry name" value="FAD/NAD-bd_sf"/>
</dbReference>
<evidence type="ECO:0000259" key="4">
    <source>
        <dbReference type="Pfam" id="PF00890"/>
    </source>
</evidence>
<dbReference type="InterPro" id="IPR003953">
    <property type="entry name" value="FAD-dep_OxRdtase_2_FAD-bd"/>
</dbReference>
<dbReference type="Proteomes" id="UP000250245">
    <property type="component" value="Unassembled WGS sequence"/>
</dbReference>
<keyword evidence="3 5" id="KW-0560">Oxidoreductase</keyword>
<evidence type="ECO:0000256" key="3">
    <source>
        <dbReference type="ARBA" id="ARBA00023002"/>
    </source>
</evidence>
<accession>A0A2X2YMA0</accession>
<dbReference type="EMBL" id="UASJ01000001">
    <property type="protein sequence ID" value="SQB65224.1"/>
    <property type="molecule type" value="Genomic_DNA"/>
</dbReference>
<feature type="domain" description="FAD-dependent oxidoreductase 2 FAD-binding" evidence="4">
    <location>
        <begin position="3"/>
        <end position="414"/>
    </location>
</feature>
<dbReference type="Gene3D" id="3.40.50.720">
    <property type="entry name" value="NAD(P)-binding Rossmann-like Domain"/>
    <property type="match status" value="1"/>
</dbReference>
<dbReference type="GO" id="GO:0004368">
    <property type="term" value="F:glycerol-3-phosphate dehydrogenase (quinone) activity"/>
    <property type="evidence" value="ECO:0007669"/>
    <property type="project" value="UniProtKB-EC"/>
</dbReference>
<reference evidence="5 6" key="1">
    <citation type="submission" date="2018-06" db="EMBL/GenBank/DDBJ databases">
        <authorList>
            <consortium name="Pathogen Informatics"/>
            <person name="Doyle S."/>
        </authorList>
    </citation>
    <scope>NUCLEOTIDE SEQUENCE [LARGE SCALE GENOMIC DNA]</scope>
    <source>
        <strain evidence="5 6">NCTC11820</strain>
    </source>
</reference>
<dbReference type="InterPro" id="IPR009158">
    <property type="entry name" value="G3P_DH_GlpB_su"/>
</dbReference>
<evidence type="ECO:0000313" key="6">
    <source>
        <dbReference type="Proteomes" id="UP000250245"/>
    </source>
</evidence>
<dbReference type="OMA" id="CFGLENQ"/>
<dbReference type="EC" id="1.1.5.3" evidence="5"/>
<evidence type="ECO:0000313" key="5">
    <source>
        <dbReference type="EMBL" id="SQB65224.1"/>
    </source>
</evidence>
<keyword evidence="2" id="KW-0288">FMN</keyword>
<organism evidence="5 6">
    <name type="scientific">Mobiluncus curtisii</name>
    <dbReference type="NCBI Taxonomy" id="2051"/>
    <lineage>
        <taxon>Bacteria</taxon>
        <taxon>Bacillati</taxon>
        <taxon>Actinomycetota</taxon>
        <taxon>Actinomycetes</taxon>
        <taxon>Actinomycetales</taxon>
        <taxon>Actinomycetaceae</taxon>
        <taxon>Mobiluncus</taxon>
    </lineage>
</organism>
<dbReference type="NCBIfam" id="NF003724">
    <property type="entry name" value="PRK05329.2-3"/>
    <property type="match status" value="1"/>
</dbReference>
<gene>
    <name evidence="5" type="primary">glpB</name>
    <name evidence="5" type="ORF">NCTC11820_01397</name>
</gene>
<dbReference type="PIRSF" id="PIRSF000141">
    <property type="entry name" value="Anaerobic_G3P_dh"/>
    <property type="match status" value="1"/>
</dbReference>
<dbReference type="GO" id="GO:0009331">
    <property type="term" value="C:glycerol-3-phosphate dehydrogenase (FAD) complex"/>
    <property type="evidence" value="ECO:0007669"/>
    <property type="project" value="InterPro"/>
</dbReference>
<dbReference type="SUPFAM" id="SSF51905">
    <property type="entry name" value="FAD/NAD(P)-binding domain"/>
    <property type="match status" value="1"/>
</dbReference>